<proteinExistence type="predicted"/>
<dbReference type="Proteomes" id="UP000326532">
    <property type="component" value="Unassembled WGS sequence"/>
</dbReference>
<sequence length="59" mass="6953">MYRIFKSKGTITHVNVDFFFAQKNFAFNEAMWRRIKPKVERYIDATGIDNITNPPTVDV</sequence>
<keyword evidence="2" id="KW-1185">Reference proteome</keyword>
<evidence type="ECO:0000313" key="2">
    <source>
        <dbReference type="Proteomes" id="UP000326532"/>
    </source>
</evidence>
<reference evidence="1 2" key="1">
    <citation type="submission" date="2019-04" db="EMBL/GenBank/DDBJ databases">
        <title>Fungal friends and foes A comparative genomics study of 23 Aspergillus species from section Flavi.</title>
        <authorList>
            <consortium name="DOE Joint Genome Institute"/>
            <person name="Kjaerbolling I."/>
            <person name="Vesth T.C."/>
            <person name="Frisvad J.C."/>
            <person name="Nybo J.L."/>
            <person name="Theobald S."/>
            <person name="Kildgaard S."/>
            <person name="Petersen T.I."/>
            <person name="Kuo A."/>
            <person name="Sato A."/>
            <person name="Lyhne E.K."/>
            <person name="Kogle M.E."/>
            <person name="Wiebenga A."/>
            <person name="Kun R.S."/>
            <person name="Lubbers R.J."/>
            <person name="Makela M.R."/>
            <person name="Barry K."/>
            <person name="Chovatia M."/>
            <person name="Clum A."/>
            <person name="Daum C."/>
            <person name="Haridas S."/>
            <person name="He G."/>
            <person name="LaButti K."/>
            <person name="Lipzen A."/>
            <person name="Mondo S."/>
            <person name="Pangilinan J."/>
            <person name="Riley R."/>
            <person name="Salamov A."/>
            <person name="Simmons B.A."/>
            <person name="Magnuson J.K."/>
            <person name="Henrissat B."/>
            <person name="Mortensen U.H."/>
            <person name="Larsen T.O."/>
            <person name="De vries R.P."/>
            <person name="Grigoriev I.V."/>
            <person name="Machida M."/>
            <person name="Baker S.E."/>
            <person name="Andersen M.R."/>
        </authorList>
    </citation>
    <scope>NUCLEOTIDE SEQUENCE [LARGE SCALE GENOMIC DNA]</scope>
    <source>
        <strain evidence="1 2">CBS 117618</strain>
    </source>
</reference>
<organism evidence="1 2">
    <name type="scientific">Aspergillus parasiticus</name>
    <dbReference type="NCBI Taxonomy" id="5067"/>
    <lineage>
        <taxon>Eukaryota</taxon>
        <taxon>Fungi</taxon>
        <taxon>Dikarya</taxon>
        <taxon>Ascomycota</taxon>
        <taxon>Pezizomycotina</taxon>
        <taxon>Eurotiomycetes</taxon>
        <taxon>Eurotiomycetidae</taxon>
        <taxon>Eurotiales</taxon>
        <taxon>Aspergillaceae</taxon>
        <taxon>Aspergillus</taxon>
        <taxon>Aspergillus subgen. Circumdati</taxon>
    </lineage>
</organism>
<dbReference type="EMBL" id="ML735042">
    <property type="protein sequence ID" value="KAB8200473.1"/>
    <property type="molecule type" value="Genomic_DNA"/>
</dbReference>
<accession>A0A5N6D849</accession>
<evidence type="ECO:0000313" key="1">
    <source>
        <dbReference type="EMBL" id="KAB8200473.1"/>
    </source>
</evidence>
<dbReference type="AlphaFoldDB" id="A0A5N6D849"/>
<dbReference type="VEuPathDB" id="FungiDB:BDV34DRAFT_204649"/>
<protein>
    <submittedName>
        <fullName evidence="1">Uncharacterized protein</fullName>
    </submittedName>
</protein>
<name>A0A5N6D849_ASPPA</name>
<gene>
    <name evidence="1" type="ORF">BDV34DRAFT_204649</name>
</gene>